<accession>A0A0F9MVB5</accession>
<comment type="caution">
    <text evidence="1">The sequence shown here is derived from an EMBL/GenBank/DDBJ whole genome shotgun (WGS) entry which is preliminary data.</text>
</comment>
<dbReference type="AlphaFoldDB" id="A0A0F9MVB5"/>
<proteinExistence type="predicted"/>
<reference evidence="1" key="1">
    <citation type="journal article" date="2015" name="Nature">
        <title>Complex archaea that bridge the gap between prokaryotes and eukaryotes.</title>
        <authorList>
            <person name="Spang A."/>
            <person name="Saw J.H."/>
            <person name="Jorgensen S.L."/>
            <person name="Zaremba-Niedzwiedzka K."/>
            <person name="Martijn J."/>
            <person name="Lind A.E."/>
            <person name="van Eijk R."/>
            <person name="Schleper C."/>
            <person name="Guy L."/>
            <person name="Ettema T.J."/>
        </authorList>
    </citation>
    <scope>NUCLEOTIDE SEQUENCE</scope>
</reference>
<name>A0A0F9MVB5_9ZZZZ</name>
<gene>
    <name evidence="1" type="ORF">LCGC14_1413200</name>
</gene>
<organism evidence="1">
    <name type="scientific">marine sediment metagenome</name>
    <dbReference type="NCBI Taxonomy" id="412755"/>
    <lineage>
        <taxon>unclassified sequences</taxon>
        <taxon>metagenomes</taxon>
        <taxon>ecological metagenomes</taxon>
    </lineage>
</organism>
<dbReference type="EMBL" id="LAZR01009346">
    <property type="protein sequence ID" value="KKM73177.1"/>
    <property type="molecule type" value="Genomic_DNA"/>
</dbReference>
<protein>
    <submittedName>
        <fullName evidence="1">Uncharacterized protein</fullName>
    </submittedName>
</protein>
<sequence length="65" mass="7773">MTDKIFACVECGQVYYDTYPEQCMYYSILNGECASTDFKKIKKEDIINIHDLPEFLFNRFIKKLF</sequence>
<evidence type="ECO:0000313" key="1">
    <source>
        <dbReference type="EMBL" id="KKM73177.1"/>
    </source>
</evidence>